<proteinExistence type="predicted"/>
<feature type="transmembrane region" description="Helical" evidence="8">
    <location>
        <begin position="104"/>
        <end position="129"/>
    </location>
</feature>
<evidence type="ECO:0000313" key="10">
    <source>
        <dbReference type="EMBL" id="CAH3140911.1"/>
    </source>
</evidence>
<dbReference type="Pfam" id="PF00001">
    <property type="entry name" value="7tm_1"/>
    <property type="match status" value="1"/>
</dbReference>
<keyword evidence="11" id="KW-1185">Reference proteome</keyword>
<keyword evidence="4" id="KW-0297">G-protein coupled receptor</keyword>
<dbReference type="PANTHER" id="PTHR24243:SF208">
    <property type="entry name" value="PYROKININ-1 RECEPTOR"/>
    <property type="match status" value="1"/>
</dbReference>
<evidence type="ECO:0000256" key="6">
    <source>
        <dbReference type="ARBA" id="ARBA00023170"/>
    </source>
</evidence>
<keyword evidence="6" id="KW-0675">Receptor</keyword>
<dbReference type="SMART" id="SM01381">
    <property type="entry name" value="7TM_GPCR_Srsx"/>
    <property type="match status" value="1"/>
</dbReference>
<evidence type="ECO:0000259" key="9">
    <source>
        <dbReference type="PROSITE" id="PS50262"/>
    </source>
</evidence>
<keyword evidence="2 8" id="KW-0812">Transmembrane</keyword>
<name>A0ABN8PGU2_9CNID</name>
<feature type="transmembrane region" description="Helical" evidence="8">
    <location>
        <begin position="57"/>
        <end position="80"/>
    </location>
</feature>
<accession>A0ABN8PGU2</accession>
<dbReference type="PROSITE" id="PS50262">
    <property type="entry name" value="G_PROTEIN_RECEP_F1_2"/>
    <property type="match status" value="1"/>
</dbReference>
<feature type="domain" description="G-protein coupled receptors family 1 profile" evidence="9">
    <location>
        <begin position="37"/>
        <end position="295"/>
    </location>
</feature>
<keyword evidence="3 8" id="KW-1133">Transmembrane helix</keyword>
<reference evidence="10 11" key="1">
    <citation type="submission" date="2022-05" db="EMBL/GenBank/DDBJ databases">
        <authorList>
            <consortium name="Genoscope - CEA"/>
            <person name="William W."/>
        </authorList>
    </citation>
    <scope>NUCLEOTIDE SEQUENCE [LARGE SCALE GENOMIC DNA]</scope>
</reference>
<feature type="transmembrane region" description="Helical" evidence="8">
    <location>
        <begin position="277"/>
        <end position="298"/>
    </location>
</feature>
<dbReference type="InterPro" id="IPR017452">
    <property type="entry name" value="GPCR_Rhodpsn_7TM"/>
</dbReference>
<feature type="transmembrane region" description="Helical" evidence="8">
    <location>
        <begin position="141"/>
        <end position="166"/>
    </location>
</feature>
<dbReference type="EMBL" id="CALNXK010000065">
    <property type="protein sequence ID" value="CAH3140911.1"/>
    <property type="molecule type" value="Genomic_DNA"/>
</dbReference>
<feature type="transmembrane region" description="Helical" evidence="8">
    <location>
        <begin position="186"/>
        <end position="209"/>
    </location>
</feature>
<keyword evidence="7" id="KW-0807">Transducer</keyword>
<dbReference type="InterPro" id="IPR000276">
    <property type="entry name" value="GPCR_Rhodpsn"/>
</dbReference>
<keyword evidence="5 8" id="KW-0472">Membrane</keyword>
<dbReference type="SUPFAM" id="SSF81321">
    <property type="entry name" value="Family A G protein-coupled receptor-like"/>
    <property type="match status" value="1"/>
</dbReference>
<dbReference type="Gene3D" id="1.20.1070.10">
    <property type="entry name" value="Rhodopsin 7-helix transmembrane proteins"/>
    <property type="match status" value="1"/>
</dbReference>
<evidence type="ECO:0000313" key="11">
    <source>
        <dbReference type="Proteomes" id="UP001159405"/>
    </source>
</evidence>
<dbReference type="PRINTS" id="PR00237">
    <property type="entry name" value="GPCRRHODOPSN"/>
</dbReference>
<evidence type="ECO:0000256" key="8">
    <source>
        <dbReference type="SAM" id="Phobius"/>
    </source>
</evidence>
<comment type="caution">
    <text evidence="10">The sequence shown here is derived from an EMBL/GenBank/DDBJ whole genome shotgun (WGS) entry which is preliminary data.</text>
</comment>
<comment type="subcellular location">
    <subcellularLocation>
        <location evidence="1">Membrane</location>
        <topology evidence="1">Multi-pass membrane protein</topology>
    </subcellularLocation>
</comment>
<evidence type="ECO:0000256" key="4">
    <source>
        <dbReference type="ARBA" id="ARBA00023040"/>
    </source>
</evidence>
<protein>
    <recommendedName>
        <fullName evidence="9">G-protein coupled receptors family 1 profile domain-containing protein</fullName>
    </recommendedName>
</protein>
<feature type="transmembrane region" description="Helical" evidence="8">
    <location>
        <begin position="20"/>
        <end position="45"/>
    </location>
</feature>
<evidence type="ECO:0000256" key="2">
    <source>
        <dbReference type="ARBA" id="ARBA00022692"/>
    </source>
</evidence>
<organism evidence="10 11">
    <name type="scientific">Porites lobata</name>
    <dbReference type="NCBI Taxonomy" id="104759"/>
    <lineage>
        <taxon>Eukaryota</taxon>
        <taxon>Metazoa</taxon>
        <taxon>Cnidaria</taxon>
        <taxon>Anthozoa</taxon>
        <taxon>Hexacorallia</taxon>
        <taxon>Scleractinia</taxon>
        <taxon>Fungiina</taxon>
        <taxon>Poritidae</taxon>
        <taxon>Porites</taxon>
    </lineage>
</organism>
<dbReference type="CDD" id="cd00637">
    <property type="entry name" value="7tm_classA_rhodopsin-like"/>
    <property type="match status" value="1"/>
</dbReference>
<evidence type="ECO:0000256" key="7">
    <source>
        <dbReference type="ARBA" id="ARBA00023224"/>
    </source>
</evidence>
<evidence type="ECO:0000256" key="3">
    <source>
        <dbReference type="ARBA" id="ARBA00022989"/>
    </source>
</evidence>
<sequence length="350" mass="39728">MESATNSSVTDLEGDSFEVIVAKTVICMLVLAVSLIENILVLVVLKKDFRKRLRTANSYFIANMSTADVLFAVQNLPLAYNNFVMGGHWVLQGNLGTILCKIDMFFSLISMVTSNLTILAIALARFLAVYSPYKKIVTRKVCFFIIFLTWFISTVFASPMMYYATLRKLTDHLTQCTVLDLEVLKLWYIILGGILTTTLIAMLVFYIAIGLKLWRRRALPGQPIRATETRREKRNRDIFKMLVTLVVVFYFCSVPVILLSLSHFFGFYTAFRRKHGLFIAVVMLFMNGVINPIIYYVFNENFRDGVKVVLAKCGCCQGALYALEVPKPVKKEDGVVWGTSKRTTRTSTQL</sequence>
<gene>
    <name evidence="10" type="ORF">PLOB_00041439</name>
</gene>
<evidence type="ECO:0000256" key="1">
    <source>
        <dbReference type="ARBA" id="ARBA00004141"/>
    </source>
</evidence>
<dbReference type="Proteomes" id="UP001159405">
    <property type="component" value="Unassembled WGS sequence"/>
</dbReference>
<feature type="transmembrane region" description="Helical" evidence="8">
    <location>
        <begin position="241"/>
        <end position="265"/>
    </location>
</feature>
<dbReference type="PANTHER" id="PTHR24243">
    <property type="entry name" value="G-PROTEIN COUPLED RECEPTOR"/>
    <property type="match status" value="1"/>
</dbReference>
<evidence type="ECO:0000256" key="5">
    <source>
        <dbReference type="ARBA" id="ARBA00023136"/>
    </source>
</evidence>